<keyword evidence="1" id="KW-0472">Membrane</keyword>
<evidence type="ECO:0000313" key="3">
    <source>
        <dbReference type="Proteomes" id="UP000248333"/>
    </source>
</evidence>
<keyword evidence="1" id="KW-0812">Transmembrane</keyword>
<accession>A0A318NVA0</accession>
<evidence type="ECO:0000256" key="1">
    <source>
        <dbReference type="SAM" id="Phobius"/>
    </source>
</evidence>
<keyword evidence="1" id="KW-1133">Transmembrane helix</keyword>
<name>A0A318NVA0_9ACTN</name>
<proteinExistence type="predicted"/>
<gene>
    <name evidence="2" type="ORF">C7C45_28180</name>
</gene>
<sequence>MLCGGVAGRSRPGARRGFQRCERLSYQRVDEPEDQGVNQLSLPWGQMLAYLVGAVVVGLTASIAPARHGARLDVLAAINHV</sequence>
<comment type="caution">
    <text evidence="2">The sequence shown here is derived from an EMBL/GenBank/DDBJ whole genome shotgun (WGS) entry which is preliminary data.</text>
</comment>
<protein>
    <submittedName>
        <fullName evidence="2">Uncharacterized protein</fullName>
    </submittedName>
</protein>
<organism evidence="2 3">
    <name type="scientific">Micromonospora arborensis</name>
    <dbReference type="NCBI Taxonomy" id="2116518"/>
    <lineage>
        <taxon>Bacteria</taxon>
        <taxon>Bacillati</taxon>
        <taxon>Actinomycetota</taxon>
        <taxon>Actinomycetes</taxon>
        <taxon>Micromonosporales</taxon>
        <taxon>Micromonosporaceae</taxon>
        <taxon>Micromonospora</taxon>
    </lineage>
</organism>
<reference evidence="2 3" key="1">
    <citation type="submission" date="2018-03" db="EMBL/GenBank/DDBJ databases">
        <title>Bioinformatic expansion and discovery of thiopeptide antibiotics.</title>
        <authorList>
            <person name="Schwalen C.J."/>
            <person name="Hudson G.A."/>
            <person name="Mitchell D.A."/>
        </authorList>
    </citation>
    <scope>NUCLEOTIDE SEQUENCE [LARGE SCALE GENOMIC DNA]</scope>
    <source>
        <strain evidence="2 3">NRRL 8041</strain>
    </source>
</reference>
<feature type="transmembrane region" description="Helical" evidence="1">
    <location>
        <begin position="47"/>
        <end position="66"/>
    </location>
</feature>
<dbReference type="Proteomes" id="UP000248333">
    <property type="component" value="Unassembled WGS sequence"/>
</dbReference>
<dbReference type="AlphaFoldDB" id="A0A318NVA0"/>
<evidence type="ECO:0000313" key="2">
    <source>
        <dbReference type="EMBL" id="PYC65522.1"/>
    </source>
</evidence>
<keyword evidence="3" id="KW-1185">Reference proteome</keyword>
<dbReference type="EMBL" id="PYBV01000044">
    <property type="protein sequence ID" value="PYC65522.1"/>
    <property type="molecule type" value="Genomic_DNA"/>
</dbReference>